<proteinExistence type="predicted"/>
<keyword evidence="1" id="KW-0175">Coiled coil</keyword>
<evidence type="ECO:0000256" key="1">
    <source>
        <dbReference type="SAM" id="Coils"/>
    </source>
</evidence>
<sequence>MNNELNYEIAEVRALVDALVHIDMYDDELFKRASPYLLRMLSDKAAELDKKHDKLEVEIIELRRNQRPS</sequence>
<organism evidence="2 3">
    <name type="scientific">Brucella anthropi</name>
    <name type="common">Ochrobactrum anthropi</name>
    <dbReference type="NCBI Taxonomy" id="529"/>
    <lineage>
        <taxon>Bacteria</taxon>
        <taxon>Pseudomonadati</taxon>
        <taxon>Pseudomonadota</taxon>
        <taxon>Alphaproteobacteria</taxon>
        <taxon>Hyphomicrobiales</taxon>
        <taxon>Brucellaceae</taxon>
        <taxon>Brucella/Ochrobactrum group</taxon>
        <taxon>Brucella</taxon>
    </lineage>
</organism>
<gene>
    <name evidence="2" type="ORF">F9L04_06770</name>
</gene>
<reference evidence="2 3" key="1">
    <citation type="submission" date="2019-09" db="EMBL/GenBank/DDBJ databases">
        <title>Taxonomic organization of the family Brucellaceae based on a phylogenomic approach.</title>
        <authorList>
            <person name="Leclercq S."/>
            <person name="Cloeckaert A."/>
            <person name="Zygmunt M.S."/>
        </authorList>
    </citation>
    <scope>NUCLEOTIDE SEQUENCE [LARGE SCALE GENOMIC DNA]</scope>
    <source>
        <strain evidence="2 3">LMG 3313</strain>
    </source>
</reference>
<dbReference type="AlphaFoldDB" id="A0A6L3Z8C7"/>
<dbReference type="EMBL" id="WBWS01000005">
    <property type="protein sequence ID" value="KAB2772420.1"/>
    <property type="molecule type" value="Genomic_DNA"/>
</dbReference>
<name>A0A6L3Z8C7_BRUAN</name>
<accession>A0A6L3Z8C7</accession>
<evidence type="ECO:0000313" key="3">
    <source>
        <dbReference type="Proteomes" id="UP000481876"/>
    </source>
</evidence>
<dbReference type="Proteomes" id="UP000481876">
    <property type="component" value="Unassembled WGS sequence"/>
</dbReference>
<feature type="coiled-coil region" evidence="1">
    <location>
        <begin position="38"/>
        <end position="65"/>
    </location>
</feature>
<comment type="caution">
    <text evidence="2">The sequence shown here is derived from an EMBL/GenBank/DDBJ whole genome shotgun (WGS) entry which is preliminary data.</text>
</comment>
<dbReference type="RefSeq" id="WP_151663275.1">
    <property type="nucleotide sequence ID" value="NZ_CP103346.1"/>
</dbReference>
<evidence type="ECO:0000313" key="2">
    <source>
        <dbReference type="EMBL" id="KAB2772420.1"/>
    </source>
</evidence>
<protein>
    <submittedName>
        <fullName evidence="2">Uncharacterized protein</fullName>
    </submittedName>
</protein>